<protein>
    <submittedName>
        <fullName evidence="2">Uncharacterized protein</fullName>
    </submittedName>
</protein>
<gene>
    <name evidence="2" type="ORF">ACFP90_07980</name>
</gene>
<evidence type="ECO:0000313" key="2">
    <source>
        <dbReference type="EMBL" id="MFC6660301.1"/>
    </source>
</evidence>
<name>A0ABW1ZHI3_9DEIO</name>
<evidence type="ECO:0000313" key="3">
    <source>
        <dbReference type="Proteomes" id="UP001596317"/>
    </source>
</evidence>
<dbReference type="EMBL" id="JBHSWB010000001">
    <property type="protein sequence ID" value="MFC6660301.1"/>
    <property type="molecule type" value="Genomic_DNA"/>
</dbReference>
<accession>A0ABW1ZHI3</accession>
<reference evidence="3" key="1">
    <citation type="journal article" date="2019" name="Int. J. Syst. Evol. Microbiol.">
        <title>The Global Catalogue of Microorganisms (GCM) 10K type strain sequencing project: providing services to taxonomists for standard genome sequencing and annotation.</title>
        <authorList>
            <consortium name="The Broad Institute Genomics Platform"/>
            <consortium name="The Broad Institute Genome Sequencing Center for Infectious Disease"/>
            <person name="Wu L."/>
            <person name="Ma J."/>
        </authorList>
    </citation>
    <scope>NUCLEOTIDE SEQUENCE [LARGE SCALE GENOMIC DNA]</scope>
    <source>
        <strain evidence="3">CCUG 63830</strain>
    </source>
</reference>
<sequence>MIFIEKVNQILSKNPRIIWGAIFSILMPLLFPGNTYKWIVIALIIILSIDKPTNKASGAFGLISYFFIFFESTKPLGKAFFTNNHIILNKYLPMYYFYVERLEIFTLIGLSLWTVASHTSQTSLNGKLNRPKYGKRTFKTVNILLIALLIIFGKYNWIWLLSLGFIVSVLFFINKDQRNSIDHQSKLRGIKYALLLAGLMHYFSYGVFVNFIPNLFTVTDDNIMSETILSFQSSNFIGIAVNIALLYFIISSSIALILFKPREELNENESVRIYPLPQRAVQILSEIDSFQLKPESIVTRQGYTIRQLPKRARESADVFQTIPPDAEIYTQAEQELLDQLEDISSHLRYAKELDARGALHELQKLGDLLESDISFKGHEDSVELNKNK</sequence>
<organism evidence="2 3">
    <name type="scientific">Deinococcus multiflagellatus</name>
    <dbReference type="NCBI Taxonomy" id="1656887"/>
    <lineage>
        <taxon>Bacteria</taxon>
        <taxon>Thermotogati</taxon>
        <taxon>Deinococcota</taxon>
        <taxon>Deinococci</taxon>
        <taxon>Deinococcales</taxon>
        <taxon>Deinococcaceae</taxon>
        <taxon>Deinococcus</taxon>
    </lineage>
</organism>
<keyword evidence="3" id="KW-1185">Reference proteome</keyword>
<keyword evidence="1" id="KW-0472">Membrane</keyword>
<feature type="transmembrane region" description="Helical" evidence="1">
    <location>
        <begin position="17"/>
        <end position="47"/>
    </location>
</feature>
<keyword evidence="1" id="KW-1133">Transmembrane helix</keyword>
<comment type="caution">
    <text evidence="2">The sequence shown here is derived from an EMBL/GenBank/DDBJ whole genome shotgun (WGS) entry which is preliminary data.</text>
</comment>
<dbReference type="RefSeq" id="WP_224609510.1">
    <property type="nucleotide sequence ID" value="NZ_JAIQXV010000011.1"/>
</dbReference>
<keyword evidence="1" id="KW-0812">Transmembrane</keyword>
<feature type="transmembrane region" description="Helical" evidence="1">
    <location>
        <begin position="194"/>
        <end position="216"/>
    </location>
</feature>
<feature type="transmembrane region" description="Helical" evidence="1">
    <location>
        <begin position="236"/>
        <end position="259"/>
    </location>
</feature>
<feature type="transmembrane region" description="Helical" evidence="1">
    <location>
        <begin position="59"/>
        <end position="76"/>
    </location>
</feature>
<evidence type="ECO:0000256" key="1">
    <source>
        <dbReference type="SAM" id="Phobius"/>
    </source>
</evidence>
<feature type="transmembrane region" description="Helical" evidence="1">
    <location>
        <begin position="158"/>
        <end position="174"/>
    </location>
</feature>
<proteinExistence type="predicted"/>
<dbReference type="Proteomes" id="UP001596317">
    <property type="component" value="Unassembled WGS sequence"/>
</dbReference>
<feature type="transmembrane region" description="Helical" evidence="1">
    <location>
        <begin position="96"/>
        <end position="116"/>
    </location>
</feature>